<dbReference type="PANTHER" id="PTHR10083:SF376">
    <property type="entry name" value="SERINE PEPTIDASE INHIBITOR, KUNITZ TYPE, 3"/>
    <property type="match status" value="1"/>
</dbReference>
<dbReference type="InterPro" id="IPR020901">
    <property type="entry name" value="Prtase_inh_Kunz-CS"/>
</dbReference>
<evidence type="ECO:0000259" key="9">
    <source>
        <dbReference type="PROSITE" id="PS50279"/>
    </source>
</evidence>
<organism>
    <name type="scientific">Ixodes scapularis</name>
    <name type="common">Black-legged tick</name>
    <name type="synonym">Deer tick</name>
    <dbReference type="NCBI Taxonomy" id="6945"/>
    <lineage>
        <taxon>Eukaryota</taxon>
        <taxon>Metazoa</taxon>
        <taxon>Ecdysozoa</taxon>
        <taxon>Arthropoda</taxon>
        <taxon>Chelicerata</taxon>
        <taxon>Arachnida</taxon>
        <taxon>Acari</taxon>
        <taxon>Parasitiformes</taxon>
        <taxon>Ixodida</taxon>
        <taxon>Ixodoidea</taxon>
        <taxon>Ixodidae</taxon>
        <taxon>Ixodinae</taxon>
        <taxon>Ixodes</taxon>
    </lineage>
</organism>
<evidence type="ECO:0000256" key="3">
    <source>
        <dbReference type="ARBA" id="ARBA00022690"/>
    </source>
</evidence>
<keyword evidence="12" id="KW-1185">Reference proteome</keyword>
<dbReference type="STRING" id="6945.B7P7N4"/>
<reference evidence="11" key="2">
    <citation type="submission" date="2020-05" db="UniProtKB">
        <authorList>
            <consortium name="EnsemblMetazoa"/>
        </authorList>
    </citation>
    <scope>IDENTIFICATION</scope>
    <source>
        <strain evidence="11">wikel</strain>
    </source>
</reference>
<reference evidence="10 12" key="1">
    <citation type="submission" date="2008-03" db="EMBL/GenBank/DDBJ databases">
        <title>Annotation of Ixodes scapularis.</title>
        <authorList>
            <consortium name="Ixodes scapularis Genome Project Consortium"/>
            <person name="Caler E."/>
            <person name="Hannick L.I."/>
            <person name="Bidwell S."/>
            <person name="Joardar V."/>
            <person name="Thiagarajan M."/>
            <person name="Amedeo P."/>
            <person name="Galinsky K.J."/>
            <person name="Schobel S."/>
            <person name="Inman J."/>
            <person name="Hostetler J."/>
            <person name="Miller J."/>
            <person name="Hammond M."/>
            <person name="Megy K."/>
            <person name="Lawson D."/>
            <person name="Kodira C."/>
            <person name="Sutton G."/>
            <person name="Meyer J."/>
            <person name="Hill C.A."/>
            <person name="Birren B."/>
            <person name="Nene V."/>
            <person name="Collins F."/>
            <person name="Alarcon-Chaidez F."/>
            <person name="Wikel S."/>
            <person name="Strausberg R."/>
        </authorList>
    </citation>
    <scope>NUCLEOTIDE SEQUENCE [LARGE SCALE GENOMIC DNA]</scope>
    <source>
        <strain evidence="12">Wikel</strain>
        <strain evidence="10">Wikel colony</strain>
    </source>
</reference>
<dbReference type="InterPro" id="IPR036880">
    <property type="entry name" value="Kunitz_BPTI_sf"/>
</dbReference>
<keyword evidence="3" id="KW-0646">Protease inhibitor</keyword>
<evidence type="ECO:0000256" key="8">
    <source>
        <dbReference type="ARBA" id="ARBA00061462"/>
    </source>
</evidence>
<protein>
    <submittedName>
        <fullName evidence="10 11">Serine protease inhibitor, putative</fullName>
    </submittedName>
</protein>
<proteinExistence type="inferred from homology"/>
<feature type="non-terminal residue" evidence="10">
    <location>
        <position position="81"/>
    </location>
</feature>
<dbReference type="PROSITE" id="PS50279">
    <property type="entry name" value="BPTI_KUNITZ_2"/>
    <property type="match status" value="1"/>
</dbReference>
<accession>B7P7N4</accession>
<evidence type="ECO:0000313" key="12">
    <source>
        <dbReference type="Proteomes" id="UP000001555"/>
    </source>
</evidence>
<dbReference type="InterPro" id="IPR002223">
    <property type="entry name" value="Kunitz_BPTI"/>
</dbReference>
<comment type="similarity">
    <text evidence="8">Belongs to the venom Kunitz-type family. Scorpion delta-Ktx subfamily. Delta-Ktx 1 sub-subfamily.</text>
</comment>
<dbReference type="InterPro" id="IPR050098">
    <property type="entry name" value="TFPI/VKTCI-like"/>
</dbReference>
<dbReference type="EMBL" id="ABJB010895384">
    <property type="status" value="NOT_ANNOTATED_CDS"/>
    <property type="molecule type" value="Genomic_DNA"/>
</dbReference>
<dbReference type="VEuPathDB" id="VectorBase:ISCI024128"/>
<dbReference type="SMART" id="SM00131">
    <property type="entry name" value="KU"/>
    <property type="match status" value="1"/>
</dbReference>
<evidence type="ECO:0000256" key="2">
    <source>
        <dbReference type="ARBA" id="ARBA00022525"/>
    </source>
</evidence>
<dbReference type="CDD" id="cd00109">
    <property type="entry name" value="Kunitz-type"/>
    <property type="match status" value="1"/>
</dbReference>
<evidence type="ECO:0000256" key="5">
    <source>
        <dbReference type="ARBA" id="ARBA00023157"/>
    </source>
</evidence>
<dbReference type="PRINTS" id="PR00759">
    <property type="entry name" value="BASICPTASE"/>
</dbReference>
<keyword evidence="2" id="KW-0964">Secreted</keyword>
<dbReference type="PaxDb" id="6945-B7P7N4"/>
<dbReference type="Pfam" id="PF00014">
    <property type="entry name" value="Kunitz_BPTI"/>
    <property type="match status" value="1"/>
</dbReference>
<comment type="subcellular location">
    <subcellularLocation>
        <location evidence="1">Secreted</location>
    </subcellularLocation>
</comment>
<keyword evidence="6" id="KW-0800">Toxin</keyword>
<dbReference type="VEuPathDB" id="VectorBase:ISCW024128"/>
<name>B7P7N4_IXOSC</name>
<dbReference type="VEuPathDB" id="VectorBase:ISCP_013528"/>
<evidence type="ECO:0000313" key="11">
    <source>
        <dbReference type="EnsemblMetazoa" id="ISCW024128-PA"/>
    </source>
</evidence>
<evidence type="ECO:0000256" key="1">
    <source>
        <dbReference type="ARBA" id="ARBA00004613"/>
    </source>
</evidence>
<dbReference type="GO" id="GO:0005615">
    <property type="term" value="C:extracellular space"/>
    <property type="evidence" value="ECO:0000318"/>
    <property type="project" value="GO_Central"/>
</dbReference>
<dbReference type="PANTHER" id="PTHR10083">
    <property type="entry name" value="KUNITZ-TYPE PROTEASE INHIBITOR-RELATED"/>
    <property type="match status" value="1"/>
</dbReference>
<keyword evidence="7" id="KW-1203">Blood coagulation cascade inhibiting toxin</keyword>
<feature type="domain" description="BPTI/Kunitz inhibitor" evidence="9">
    <location>
        <begin position="30"/>
        <end position="80"/>
    </location>
</feature>
<dbReference type="PROSITE" id="PS00280">
    <property type="entry name" value="BPTI_KUNITZ_1"/>
    <property type="match status" value="1"/>
</dbReference>
<dbReference type="GO" id="GO:0004867">
    <property type="term" value="F:serine-type endopeptidase inhibitor activity"/>
    <property type="evidence" value="ECO:0000318"/>
    <property type="project" value="GO_Central"/>
</dbReference>
<dbReference type="Gene3D" id="4.10.410.10">
    <property type="entry name" value="Pancreatic trypsin inhibitor Kunitz domain"/>
    <property type="match status" value="1"/>
</dbReference>
<dbReference type="FunFam" id="4.10.410.10:FF:000072">
    <property type="entry name" value="Kunitz-type serine protease inhibitor BmKTT-3"/>
    <property type="match status" value="1"/>
</dbReference>
<dbReference type="OrthoDB" id="4473401at2759"/>
<keyword evidence="4" id="KW-0722">Serine protease inhibitor</keyword>
<evidence type="ECO:0000256" key="6">
    <source>
        <dbReference type="ARBA" id="ARBA00023240"/>
    </source>
</evidence>
<keyword evidence="6" id="KW-1199">Hemostasis impairing toxin</keyword>
<dbReference type="HOGENOM" id="CLU_164133_3_0_1"/>
<dbReference type="SUPFAM" id="SSF57362">
    <property type="entry name" value="BPTI-like"/>
    <property type="match status" value="1"/>
</dbReference>
<dbReference type="Proteomes" id="UP000001555">
    <property type="component" value="Unassembled WGS sequence"/>
</dbReference>
<dbReference type="EMBL" id="DS652766">
    <property type="protein sequence ID" value="EEC02606.1"/>
    <property type="molecule type" value="Genomic_DNA"/>
</dbReference>
<evidence type="ECO:0000313" key="10">
    <source>
        <dbReference type="EMBL" id="EEC02606.1"/>
    </source>
</evidence>
<dbReference type="EnsemblMetazoa" id="ISCW024128-RA">
    <property type="protein sequence ID" value="ISCW024128-PA"/>
    <property type="gene ID" value="ISCW024128"/>
</dbReference>
<dbReference type="AlphaFoldDB" id="B7P7N4"/>
<feature type="non-terminal residue" evidence="10">
    <location>
        <position position="1"/>
    </location>
</feature>
<evidence type="ECO:0000256" key="4">
    <source>
        <dbReference type="ARBA" id="ARBA00022900"/>
    </source>
</evidence>
<keyword evidence="5" id="KW-1015">Disulfide bond</keyword>
<sequence>QIGILVKSRESDLSIYILSFYSLDTPDGVCSLKPERGPCSINAPRHYWDKELGDCKEFVYSGCAGNGNNFPDQETCRKYCK</sequence>
<gene>
    <name evidence="10" type="ORF">IscW_ISCW024128</name>
</gene>
<dbReference type="GO" id="GO:0044562">
    <property type="term" value="P:venom-mediated inhibition of voltage-gated potassium channel activity"/>
    <property type="evidence" value="ECO:0007669"/>
    <property type="project" value="UniProtKB-ARBA"/>
</dbReference>
<evidence type="ECO:0000256" key="7">
    <source>
        <dbReference type="ARBA" id="ARBA00034146"/>
    </source>
</evidence>